<protein>
    <submittedName>
        <fullName evidence="5">Sialic acid TRAP transporter substrate-binding protein SiaP</fullName>
    </submittedName>
</protein>
<dbReference type="GO" id="GO:0055085">
    <property type="term" value="P:transmembrane transport"/>
    <property type="evidence" value="ECO:0007669"/>
    <property type="project" value="InterPro"/>
</dbReference>
<evidence type="ECO:0000313" key="5">
    <source>
        <dbReference type="EMBL" id="MEJ8570254.1"/>
    </source>
</evidence>
<keyword evidence="6" id="KW-1185">Reference proteome</keyword>
<dbReference type="PANTHER" id="PTHR33376">
    <property type="match status" value="1"/>
</dbReference>
<dbReference type="Gene3D" id="3.40.190.170">
    <property type="entry name" value="Bacterial extracellular solute-binding protein, family 7"/>
    <property type="match status" value="1"/>
</dbReference>
<dbReference type="NCBIfam" id="NF037995">
    <property type="entry name" value="TRAP_S1"/>
    <property type="match status" value="1"/>
</dbReference>
<dbReference type="Proteomes" id="UP001378188">
    <property type="component" value="Unassembled WGS sequence"/>
</dbReference>
<keyword evidence="3" id="KW-0813">Transport</keyword>
<dbReference type="RefSeq" id="WP_340327986.1">
    <property type="nucleotide sequence ID" value="NZ_JAZHOF010000001.1"/>
</dbReference>
<dbReference type="AlphaFoldDB" id="A0AAW9RAE7"/>
<name>A0AAW9RAE7_9HYPH</name>
<dbReference type="CDD" id="cd13672">
    <property type="entry name" value="PBP2_TRAP_Siap"/>
    <property type="match status" value="1"/>
</dbReference>
<accession>A0AAW9RAE7</accession>
<dbReference type="Pfam" id="PF03480">
    <property type="entry name" value="DctP"/>
    <property type="match status" value="1"/>
</dbReference>
<comment type="similarity">
    <text evidence="2">Belongs to the bacterial solute-binding protein 7 family.</text>
</comment>
<comment type="subcellular location">
    <subcellularLocation>
        <location evidence="1">Cell envelope</location>
    </subcellularLocation>
</comment>
<evidence type="ECO:0000256" key="3">
    <source>
        <dbReference type="ARBA" id="ARBA00022448"/>
    </source>
</evidence>
<dbReference type="NCBIfam" id="TIGR00787">
    <property type="entry name" value="dctP"/>
    <property type="match status" value="1"/>
</dbReference>
<evidence type="ECO:0000256" key="2">
    <source>
        <dbReference type="ARBA" id="ARBA00009023"/>
    </source>
</evidence>
<dbReference type="InterPro" id="IPR004682">
    <property type="entry name" value="TRAP_DctP"/>
</dbReference>
<dbReference type="PANTHER" id="PTHR33376:SF4">
    <property type="entry name" value="SIALIC ACID-BINDING PERIPLASMIC PROTEIN SIAP"/>
    <property type="match status" value="1"/>
</dbReference>
<reference evidence="5 6" key="1">
    <citation type="submission" date="2024-02" db="EMBL/GenBank/DDBJ databases">
        <title>Genome analysis and characterization of Microbaculum marinisediminis sp. nov., isolated from marine sediment.</title>
        <authorList>
            <person name="Du Z.-J."/>
            <person name="Ye Y.-Q."/>
            <person name="Zhang Z.-R."/>
            <person name="Yuan S.-M."/>
            <person name="Zhang X.-Y."/>
        </authorList>
    </citation>
    <scope>NUCLEOTIDE SEQUENCE [LARGE SCALE GENOMIC DNA]</scope>
    <source>
        <strain evidence="5 6">SDUM1044001</strain>
    </source>
</reference>
<evidence type="ECO:0000256" key="4">
    <source>
        <dbReference type="ARBA" id="ARBA00022729"/>
    </source>
</evidence>
<dbReference type="GO" id="GO:0030288">
    <property type="term" value="C:outer membrane-bounded periplasmic space"/>
    <property type="evidence" value="ECO:0007669"/>
    <property type="project" value="InterPro"/>
</dbReference>
<comment type="caution">
    <text evidence="5">The sequence shown here is derived from an EMBL/GenBank/DDBJ whole genome shotgun (WGS) entry which is preliminary data.</text>
</comment>
<dbReference type="InterPro" id="IPR038404">
    <property type="entry name" value="TRAP_DctP_sf"/>
</dbReference>
<dbReference type="InterPro" id="IPR018389">
    <property type="entry name" value="DctP_fam"/>
</dbReference>
<evidence type="ECO:0000313" key="6">
    <source>
        <dbReference type="Proteomes" id="UP001378188"/>
    </source>
</evidence>
<keyword evidence="4" id="KW-0732">Signal</keyword>
<organism evidence="5 6">
    <name type="scientific">Microbaculum marinum</name>
    <dbReference type="NCBI Taxonomy" id="1764581"/>
    <lineage>
        <taxon>Bacteria</taxon>
        <taxon>Pseudomonadati</taxon>
        <taxon>Pseudomonadota</taxon>
        <taxon>Alphaproteobacteria</taxon>
        <taxon>Hyphomicrobiales</taxon>
        <taxon>Tepidamorphaceae</taxon>
        <taxon>Microbaculum</taxon>
    </lineage>
</organism>
<proteinExistence type="inferred from homology"/>
<sequence length="331" mass="36421">MDRSIDRRIVLGIAAGIVAGAGLLADHVSAATDLKWAHVYEEGSAYHQCALWAADEIKAKTDGRVNISVFPASSLGNEADINEGLTIGSVDIIYTGPNFAERDYGPIAISDYPFMLKDYAHWQAYRDSDLFKELSEGYKEATGHTVMAITWYGYRHVTSKFPITKPDDMKGLKIRVPDSPVMVMFPNAVGANPTPIAFAEVYLALQQGVVDAQENPLPTIKFKKFYEVQSNINLTGHIGNSLIIIVSDSAMGKIGDDAGVVEEVMKAAAARCADEINQAETDLKQWFRDQGIEVNEVDKDAFQKAVLPILTDESRVPYTRDQFDRLQALAN</sequence>
<dbReference type="EMBL" id="JAZHOF010000001">
    <property type="protein sequence ID" value="MEJ8570254.1"/>
    <property type="molecule type" value="Genomic_DNA"/>
</dbReference>
<evidence type="ECO:0000256" key="1">
    <source>
        <dbReference type="ARBA" id="ARBA00004196"/>
    </source>
</evidence>
<gene>
    <name evidence="5" type="ORF">V3328_02115</name>
</gene>